<dbReference type="EMBL" id="LGST01000031">
    <property type="protein sequence ID" value="KND98553.1"/>
    <property type="molecule type" value="Genomic_DNA"/>
</dbReference>
<protein>
    <submittedName>
        <fullName evidence="1">Uncharacterized protein</fullName>
    </submittedName>
</protein>
<gene>
    <name evidence="1" type="ORF">QG37_04449</name>
</gene>
<evidence type="ECO:0000313" key="2">
    <source>
        <dbReference type="Proteomes" id="UP000037122"/>
    </source>
</evidence>
<reference evidence="2" key="1">
    <citation type="journal article" date="2015" name="BMC Genomics">
        <title>Draft genome of a commonly misdiagnosed multidrug resistant pathogen Candida auris.</title>
        <authorList>
            <person name="Chatterjee S."/>
            <person name="Alampalli S.V."/>
            <person name="Nageshan R.K."/>
            <person name="Chettiar S.T."/>
            <person name="Joshi S."/>
            <person name="Tatu U.S."/>
        </authorList>
    </citation>
    <scope>NUCLEOTIDE SEQUENCE [LARGE SCALE GENOMIC DNA]</scope>
    <source>
        <strain evidence="2">6684</strain>
    </source>
</reference>
<dbReference type="Proteomes" id="UP000037122">
    <property type="component" value="Unassembled WGS sequence"/>
</dbReference>
<name>A0A0L0NX47_CANAR</name>
<dbReference type="AlphaFoldDB" id="A0A0L0NX47"/>
<proteinExistence type="predicted"/>
<accession>A0A0L0NX47</accession>
<sequence length="41" mass="4350">MAMVKGIDTFMEASKTAAKRAFSKGAEGGPKLVDGYLKKSE</sequence>
<organism evidence="1 2">
    <name type="scientific">Candidozyma auris</name>
    <name type="common">Yeast</name>
    <name type="synonym">Candida auris</name>
    <dbReference type="NCBI Taxonomy" id="498019"/>
    <lineage>
        <taxon>Eukaryota</taxon>
        <taxon>Fungi</taxon>
        <taxon>Dikarya</taxon>
        <taxon>Ascomycota</taxon>
        <taxon>Saccharomycotina</taxon>
        <taxon>Pichiomycetes</taxon>
        <taxon>Metschnikowiaceae</taxon>
        <taxon>Candidozyma</taxon>
    </lineage>
</organism>
<comment type="caution">
    <text evidence="1">The sequence shown here is derived from an EMBL/GenBank/DDBJ whole genome shotgun (WGS) entry which is preliminary data.</text>
</comment>
<evidence type="ECO:0000313" key="1">
    <source>
        <dbReference type="EMBL" id="KND98553.1"/>
    </source>
</evidence>